<feature type="domain" description="N-acetyltransferase" evidence="2">
    <location>
        <begin position="6"/>
        <end position="175"/>
    </location>
</feature>
<reference evidence="3 4" key="1">
    <citation type="journal article" date="2019" name="Int. J. Syst. Evol. Microbiol.">
        <title>The Global Catalogue of Microorganisms (GCM) 10K type strain sequencing project: providing services to taxonomists for standard genome sequencing and annotation.</title>
        <authorList>
            <consortium name="The Broad Institute Genomics Platform"/>
            <consortium name="The Broad Institute Genome Sequencing Center for Infectious Disease"/>
            <person name="Wu L."/>
            <person name="Ma J."/>
        </authorList>
    </citation>
    <scope>NUCLEOTIDE SEQUENCE [LARGE SCALE GENOMIC DNA]</scope>
    <source>
        <strain evidence="3 4">XZYJT29</strain>
    </source>
</reference>
<accession>A0ABD5YD17</accession>
<dbReference type="GO" id="GO:0016746">
    <property type="term" value="F:acyltransferase activity"/>
    <property type="evidence" value="ECO:0007669"/>
    <property type="project" value="UniProtKB-KW"/>
</dbReference>
<keyword evidence="4" id="KW-1185">Reference proteome</keyword>
<keyword evidence="3" id="KW-0012">Acyltransferase</keyword>
<dbReference type="SUPFAM" id="SSF55729">
    <property type="entry name" value="Acyl-CoA N-acyltransferases (Nat)"/>
    <property type="match status" value="1"/>
</dbReference>
<dbReference type="Proteomes" id="UP001596432">
    <property type="component" value="Unassembled WGS sequence"/>
</dbReference>
<evidence type="ECO:0000313" key="3">
    <source>
        <dbReference type="EMBL" id="MFC7142209.1"/>
    </source>
</evidence>
<sequence length="175" mass="19769">MNMSTLRIRRYRPSDGERVRELNRVAMAETPEWVPDAPDEDLLDVRGHYLNGGGEFLVGETTHPESDTRLVATGAYETLDGWMAEQFDATAGTAELSRIRVEPDLQGQGFATQIVEELERRARRAGYRAFVLNTGVDNEQARGFYESLGYACVRETTVEFEGVTLDLALYWSRLD</sequence>
<dbReference type="GeneID" id="78822544"/>
<dbReference type="EC" id="2.3.1.-" evidence="3"/>
<organism evidence="3 4">
    <name type="scientific">Halosimplex aquaticum</name>
    <dbReference type="NCBI Taxonomy" id="3026162"/>
    <lineage>
        <taxon>Archaea</taxon>
        <taxon>Methanobacteriati</taxon>
        <taxon>Methanobacteriota</taxon>
        <taxon>Stenosarchaea group</taxon>
        <taxon>Halobacteria</taxon>
        <taxon>Halobacteriales</taxon>
        <taxon>Haloarculaceae</taxon>
        <taxon>Halosimplex</taxon>
    </lineage>
</organism>
<gene>
    <name evidence="3" type="ORF">ACFQMA_20520</name>
</gene>
<name>A0ABD5YD17_9EURY</name>
<proteinExistence type="predicted"/>
<evidence type="ECO:0000313" key="4">
    <source>
        <dbReference type="Proteomes" id="UP001596432"/>
    </source>
</evidence>
<dbReference type="Gene3D" id="3.40.630.30">
    <property type="match status" value="1"/>
</dbReference>
<dbReference type="Pfam" id="PF00583">
    <property type="entry name" value="Acetyltransf_1"/>
    <property type="match status" value="1"/>
</dbReference>
<dbReference type="EMBL" id="JBHTAS010000001">
    <property type="protein sequence ID" value="MFC7142209.1"/>
    <property type="molecule type" value="Genomic_DNA"/>
</dbReference>
<dbReference type="RefSeq" id="WP_274323278.1">
    <property type="nucleotide sequence ID" value="NZ_CP118158.1"/>
</dbReference>
<dbReference type="InterPro" id="IPR000182">
    <property type="entry name" value="GNAT_dom"/>
</dbReference>
<dbReference type="CDD" id="cd04301">
    <property type="entry name" value="NAT_SF"/>
    <property type="match status" value="1"/>
</dbReference>
<protein>
    <submittedName>
        <fullName evidence="3">GNAT family N-acetyltransferase</fullName>
        <ecNumber evidence="3">2.3.1.-</ecNumber>
    </submittedName>
</protein>
<dbReference type="InterPro" id="IPR016181">
    <property type="entry name" value="Acyl_CoA_acyltransferase"/>
</dbReference>
<keyword evidence="1 3" id="KW-0808">Transferase</keyword>
<evidence type="ECO:0000256" key="1">
    <source>
        <dbReference type="ARBA" id="ARBA00022679"/>
    </source>
</evidence>
<dbReference type="PANTHER" id="PTHR13947">
    <property type="entry name" value="GNAT FAMILY N-ACETYLTRANSFERASE"/>
    <property type="match status" value="1"/>
</dbReference>
<dbReference type="InterPro" id="IPR050769">
    <property type="entry name" value="NAT_camello-type"/>
</dbReference>
<dbReference type="PROSITE" id="PS51186">
    <property type="entry name" value="GNAT"/>
    <property type="match status" value="1"/>
</dbReference>
<dbReference type="AlphaFoldDB" id="A0ABD5YD17"/>
<evidence type="ECO:0000259" key="2">
    <source>
        <dbReference type="PROSITE" id="PS51186"/>
    </source>
</evidence>
<dbReference type="PANTHER" id="PTHR13947:SF37">
    <property type="entry name" value="LD18367P"/>
    <property type="match status" value="1"/>
</dbReference>
<comment type="caution">
    <text evidence="3">The sequence shown here is derived from an EMBL/GenBank/DDBJ whole genome shotgun (WGS) entry which is preliminary data.</text>
</comment>